<dbReference type="InterPro" id="IPR037523">
    <property type="entry name" value="VOC_core"/>
</dbReference>
<evidence type="ECO:0000256" key="1">
    <source>
        <dbReference type="ARBA" id="ARBA00022723"/>
    </source>
</evidence>
<reference evidence="3 4" key="1">
    <citation type="submission" date="2019-12" db="EMBL/GenBank/DDBJ databases">
        <title>Whole-genome sequencing of Allorhizobium vitis.</title>
        <authorList>
            <person name="Gan H.M."/>
            <person name="Szegedi E."/>
            <person name="Burr T."/>
            <person name="Savka M.A."/>
        </authorList>
    </citation>
    <scope>NUCLEOTIDE SEQUENCE [LARGE SCALE GENOMIC DNA]</scope>
    <source>
        <strain evidence="3 4">CG415</strain>
    </source>
</reference>
<proteinExistence type="predicted"/>
<dbReference type="RefSeq" id="WP_156592304.1">
    <property type="nucleotide sequence ID" value="NZ_WPHU01000009.1"/>
</dbReference>
<dbReference type="CDD" id="cd16359">
    <property type="entry name" value="VOC_BsCatE_like_C"/>
    <property type="match status" value="1"/>
</dbReference>
<keyword evidence="1" id="KW-0479">Metal-binding</keyword>
<dbReference type="Pfam" id="PF00903">
    <property type="entry name" value="Glyoxalase"/>
    <property type="match status" value="2"/>
</dbReference>
<evidence type="ECO:0000313" key="4">
    <source>
        <dbReference type="Proteomes" id="UP000440716"/>
    </source>
</evidence>
<evidence type="ECO:0000313" key="3">
    <source>
        <dbReference type="EMBL" id="MVA58502.1"/>
    </source>
</evidence>
<dbReference type="PROSITE" id="PS00934">
    <property type="entry name" value="GLYOXALASE_I_1"/>
    <property type="match status" value="1"/>
</dbReference>
<dbReference type="Gene3D" id="3.10.180.10">
    <property type="entry name" value="2,3-Dihydroxybiphenyl 1,2-Dioxygenase, domain 1"/>
    <property type="match status" value="2"/>
</dbReference>
<dbReference type="GO" id="GO:0004462">
    <property type="term" value="F:lactoylglutathione lyase activity"/>
    <property type="evidence" value="ECO:0007669"/>
    <property type="project" value="InterPro"/>
</dbReference>
<dbReference type="InterPro" id="IPR018146">
    <property type="entry name" value="Glyoxalase_1_CS"/>
</dbReference>
<protein>
    <submittedName>
        <fullName evidence="3">VOC family protein</fullName>
    </submittedName>
</protein>
<dbReference type="InterPro" id="IPR004360">
    <property type="entry name" value="Glyas_Fos-R_dOase_dom"/>
</dbReference>
<evidence type="ECO:0000259" key="2">
    <source>
        <dbReference type="PROSITE" id="PS51819"/>
    </source>
</evidence>
<dbReference type="InterPro" id="IPR029068">
    <property type="entry name" value="Glyas_Bleomycin-R_OHBP_Dase"/>
</dbReference>
<dbReference type="AlphaFoldDB" id="A0A7K1RKE9"/>
<dbReference type="EMBL" id="WPHU01000009">
    <property type="protein sequence ID" value="MVA58502.1"/>
    <property type="molecule type" value="Genomic_DNA"/>
</dbReference>
<gene>
    <name evidence="3" type="ORF">GOZ88_20570</name>
</gene>
<dbReference type="GO" id="GO:0046872">
    <property type="term" value="F:metal ion binding"/>
    <property type="evidence" value="ECO:0007669"/>
    <property type="project" value="UniProtKB-KW"/>
</dbReference>
<organism evidence="3 4">
    <name type="scientific">Agrobacterium vitis</name>
    <name type="common">Rhizobium vitis</name>
    <dbReference type="NCBI Taxonomy" id="373"/>
    <lineage>
        <taxon>Bacteria</taxon>
        <taxon>Pseudomonadati</taxon>
        <taxon>Pseudomonadota</taxon>
        <taxon>Alphaproteobacteria</taxon>
        <taxon>Hyphomicrobiales</taxon>
        <taxon>Rhizobiaceae</taxon>
        <taxon>Rhizobium/Agrobacterium group</taxon>
        <taxon>Agrobacterium</taxon>
    </lineage>
</organism>
<name>A0A7K1RKE9_AGRVI</name>
<dbReference type="PROSITE" id="PS51819">
    <property type="entry name" value="VOC"/>
    <property type="match status" value="2"/>
</dbReference>
<feature type="domain" description="VOC" evidence="2">
    <location>
        <begin position="201"/>
        <end position="315"/>
    </location>
</feature>
<sequence>MIRQNRRVFLAGLVGAACGSGGVRAQSGRPQPVLAHRRPMFIECAALHVENLPGMLLFYQQVVGLEVMRQTENGALLGIGGASLIELERESEARPAPAGSAGLYHLAFEMPTRKDLARWVVHAATYHFQVTGLADHQVTESVYLNDPEGNGIEIYADRSEEQWKWNDGEVAMGVFDLDLEPILDFVDRNKDDYSVAPAGMRIGHIHLRVGDLGIAEEFYSELLGFDVTRRAPGVVFMSSGRYHHHVAVNIWDSSEARQRGERELGLSWFSIAVTDRAISEDRKARLRVAGVSIREIAERWEVDDPWGNRIRFVIV</sequence>
<dbReference type="SUPFAM" id="SSF54593">
    <property type="entry name" value="Glyoxalase/Bleomycin resistance protein/Dihydroxybiphenyl dioxygenase"/>
    <property type="match status" value="2"/>
</dbReference>
<dbReference type="PROSITE" id="PS51257">
    <property type="entry name" value="PROKAR_LIPOPROTEIN"/>
    <property type="match status" value="1"/>
</dbReference>
<dbReference type="PANTHER" id="PTHR43279:SF1">
    <property type="entry name" value="CATECHOL-2,3-DIOXYGENASE"/>
    <property type="match status" value="1"/>
</dbReference>
<feature type="domain" description="VOC" evidence="2">
    <location>
        <begin position="41"/>
        <end position="157"/>
    </location>
</feature>
<accession>A0A7K1RKE9</accession>
<comment type="caution">
    <text evidence="3">The sequence shown here is derived from an EMBL/GenBank/DDBJ whole genome shotgun (WGS) entry which is preliminary data.</text>
</comment>
<dbReference type="PANTHER" id="PTHR43279">
    <property type="entry name" value="CATECHOL-2,3-DIOXYGENASE"/>
    <property type="match status" value="1"/>
</dbReference>
<dbReference type="Proteomes" id="UP000440716">
    <property type="component" value="Unassembled WGS sequence"/>
</dbReference>